<keyword evidence="6" id="KW-0723">Serine/threonine-protein kinase</keyword>
<proteinExistence type="inferred from homology"/>
<evidence type="ECO:0000259" key="8">
    <source>
        <dbReference type="PROSITE" id="PS50011"/>
    </source>
</evidence>
<dbReference type="InterPro" id="IPR011009">
    <property type="entry name" value="Kinase-like_dom_sf"/>
</dbReference>
<dbReference type="Gene3D" id="1.10.510.10">
    <property type="entry name" value="Transferase(Phosphotransferase) domain 1"/>
    <property type="match status" value="1"/>
</dbReference>
<evidence type="ECO:0000256" key="2">
    <source>
        <dbReference type="ARBA" id="ARBA00022741"/>
    </source>
</evidence>
<evidence type="ECO:0000256" key="7">
    <source>
        <dbReference type="SAM" id="MobiDB-lite"/>
    </source>
</evidence>
<dbReference type="InterPro" id="IPR017441">
    <property type="entry name" value="Protein_kinase_ATP_BS"/>
</dbReference>
<evidence type="ECO:0000256" key="5">
    <source>
        <dbReference type="PROSITE-ProRule" id="PRU10141"/>
    </source>
</evidence>
<accession>A0A061QZE5</accession>
<dbReference type="GO" id="GO:0004674">
    <property type="term" value="F:protein serine/threonine kinase activity"/>
    <property type="evidence" value="ECO:0007669"/>
    <property type="project" value="UniProtKB-KW"/>
</dbReference>
<dbReference type="PROSITE" id="PS50011">
    <property type="entry name" value="PROTEIN_KINASE_DOM"/>
    <property type="match status" value="1"/>
</dbReference>
<name>A0A061QZE5_9CHLO</name>
<dbReference type="InterPro" id="IPR000719">
    <property type="entry name" value="Prot_kinase_dom"/>
</dbReference>
<dbReference type="InterPro" id="IPR008271">
    <property type="entry name" value="Ser/Thr_kinase_AS"/>
</dbReference>
<dbReference type="EMBL" id="GBEZ01023029">
    <property type="protein sequence ID" value="JAC63835.1"/>
    <property type="molecule type" value="Transcribed_RNA"/>
</dbReference>
<keyword evidence="1" id="KW-0808">Transferase</keyword>
<dbReference type="FunFam" id="1.10.510.10:FF:000571">
    <property type="entry name" value="Maternal embryonic leucine zipper kinase"/>
    <property type="match status" value="1"/>
</dbReference>
<keyword evidence="3 9" id="KW-0418">Kinase</keyword>
<feature type="domain" description="Protein kinase" evidence="8">
    <location>
        <begin position="72"/>
        <end position="348"/>
    </location>
</feature>
<dbReference type="Pfam" id="PF00069">
    <property type="entry name" value="Pkinase"/>
    <property type="match status" value="1"/>
</dbReference>
<dbReference type="PROSITE" id="PS00108">
    <property type="entry name" value="PROTEIN_KINASE_ST"/>
    <property type="match status" value="1"/>
</dbReference>
<dbReference type="PROSITE" id="PS00107">
    <property type="entry name" value="PROTEIN_KINASE_ATP"/>
    <property type="match status" value="1"/>
</dbReference>
<evidence type="ECO:0000256" key="1">
    <source>
        <dbReference type="ARBA" id="ARBA00022679"/>
    </source>
</evidence>
<comment type="similarity">
    <text evidence="6">Belongs to the protein kinase superfamily.</text>
</comment>
<gene>
    <name evidence="9" type="ORF">TSPGSL018_19647</name>
</gene>
<evidence type="ECO:0000256" key="6">
    <source>
        <dbReference type="RuleBase" id="RU000304"/>
    </source>
</evidence>
<feature type="compositionally biased region" description="Polar residues" evidence="7">
    <location>
        <begin position="43"/>
        <end position="56"/>
    </location>
</feature>
<dbReference type="SUPFAM" id="SSF56112">
    <property type="entry name" value="Protein kinase-like (PK-like)"/>
    <property type="match status" value="1"/>
</dbReference>
<reference evidence="9" key="1">
    <citation type="submission" date="2014-05" db="EMBL/GenBank/DDBJ databases">
        <title>The transcriptome of the halophilic microalga Tetraselmis sp. GSL018 isolated from the Great Salt Lake, Utah.</title>
        <authorList>
            <person name="Jinkerson R.E."/>
            <person name="D'Adamo S."/>
            <person name="Posewitz M.C."/>
        </authorList>
    </citation>
    <scope>NUCLEOTIDE SEQUENCE</scope>
    <source>
        <strain evidence="9">GSL018</strain>
    </source>
</reference>
<dbReference type="GO" id="GO:0005524">
    <property type="term" value="F:ATP binding"/>
    <property type="evidence" value="ECO:0007669"/>
    <property type="project" value="UniProtKB-UniRule"/>
</dbReference>
<keyword evidence="2 5" id="KW-0547">Nucleotide-binding</keyword>
<keyword evidence="4 5" id="KW-0067">ATP-binding</keyword>
<evidence type="ECO:0000313" key="9">
    <source>
        <dbReference type="EMBL" id="JAC63835.1"/>
    </source>
</evidence>
<feature type="binding site" evidence="5">
    <location>
        <position position="107"/>
    </location>
    <ligand>
        <name>ATP</name>
        <dbReference type="ChEBI" id="CHEBI:30616"/>
    </ligand>
</feature>
<dbReference type="PANTHER" id="PTHR24347">
    <property type="entry name" value="SERINE/THREONINE-PROTEIN KINASE"/>
    <property type="match status" value="1"/>
</dbReference>
<dbReference type="CDD" id="cd05117">
    <property type="entry name" value="STKc_CAMK"/>
    <property type="match status" value="1"/>
</dbReference>
<organism evidence="9">
    <name type="scientific">Tetraselmis sp. GSL018</name>
    <dbReference type="NCBI Taxonomy" id="582737"/>
    <lineage>
        <taxon>Eukaryota</taxon>
        <taxon>Viridiplantae</taxon>
        <taxon>Chlorophyta</taxon>
        <taxon>core chlorophytes</taxon>
        <taxon>Chlorodendrophyceae</taxon>
        <taxon>Chlorodendrales</taxon>
        <taxon>Chlorodendraceae</taxon>
        <taxon>Tetraselmis</taxon>
    </lineage>
</organism>
<evidence type="ECO:0000256" key="3">
    <source>
        <dbReference type="ARBA" id="ARBA00022777"/>
    </source>
</evidence>
<evidence type="ECO:0000256" key="4">
    <source>
        <dbReference type="ARBA" id="ARBA00022840"/>
    </source>
</evidence>
<feature type="region of interest" description="Disordered" evidence="7">
    <location>
        <begin position="29"/>
        <end position="56"/>
    </location>
</feature>
<protein>
    <submittedName>
        <fullName evidence="9">Pkinase-domain-containing protein</fullName>
    </submittedName>
</protein>
<dbReference type="AlphaFoldDB" id="A0A061QZE5"/>
<dbReference type="SMART" id="SM00220">
    <property type="entry name" value="S_TKc"/>
    <property type="match status" value="1"/>
</dbReference>
<sequence length="352" mass="39260">MKVISNLNDIARNLRSKEKRVRDYVKKKPQGCETGFSDKPLQNAKSVDLQSSPGPQAKVSNSLQEFWSKYVILPDLLLGKGAFSTVVGVSLTDVTELSTSKRKFACKIIHLVPDDSDPQPGQTTKRQMHQELQVLKTIRHPNLLHLHDYYLDDKKCYLVTDLLEGGDLQEALEHRGSFPEEDAQSIMRGLLSGVAHLHEQGIAHRDIKLENILLVSGCDVTKVKLIDLGMAKHLVSDGLNSVCGTPLFMAPEVLRPSEKRDVCRSRYGLQADVWSCGVVLYMLLSGCPPFQANGLYGLFKEIRAGAFDFDDPAWSLVSPLAKEFVCCLLKQDPKKRITAAEALTHPWLRNIT</sequence>